<feature type="compositionally biased region" description="Basic and acidic residues" evidence="1">
    <location>
        <begin position="56"/>
        <end position="74"/>
    </location>
</feature>
<reference evidence="2 3" key="1">
    <citation type="submission" date="2016-12" db="EMBL/GenBank/DDBJ databases">
        <authorList>
            <person name="Song W.-J."/>
            <person name="Kurnit D.M."/>
        </authorList>
    </citation>
    <scope>NUCLEOTIDE SEQUENCE [LARGE SCALE GENOMIC DNA]</scope>
    <source>
        <strain evidence="2 3">STM7296</strain>
    </source>
</reference>
<name>A0A1N7SIZ9_9BURK</name>
<accession>A0A1N7SIZ9</accession>
<dbReference type="AlphaFoldDB" id="A0A1N7SIZ9"/>
<protein>
    <submittedName>
        <fullName evidence="2">Uncharacterized protein</fullName>
    </submittedName>
</protein>
<sequence length="115" mass="12906">MRHERANKQNFQGVEHAAMQTASLRRAARPLDGGVARAWHWPFAHMLGAMDAASLDGRRSRPDSRRATQSDHCSDMPPGCGEKSVVRRACRGRELECGIIKRFGTYNHAHLASRR</sequence>
<evidence type="ECO:0000313" key="3">
    <source>
        <dbReference type="Proteomes" id="UP000187012"/>
    </source>
</evidence>
<dbReference type="Proteomes" id="UP000187012">
    <property type="component" value="Unassembled WGS sequence"/>
</dbReference>
<evidence type="ECO:0000256" key="1">
    <source>
        <dbReference type="SAM" id="MobiDB-lite"/>
    </source>
</evidence>
<evidence type="ECO:0000313" key="2">
    <source>
        <dbReference type="EMBL" id="SIT47399.1"/>
    </source>
</evidence>
<gene>
    <name evidence="2" type="ORF">BN2475_730001</name>
</gene>
<keyword evidence="3" id="KW-1185">Reference proteome</keyword>
<proteinExistence type="predicted"/>
<organism evidence="2 3">
    <name type="scientific">Paraburkholderia ribeironis</name>
    <dbReference type="NCBI Taxonomy" id="1247936"/>
    <lineage>
        <taxon>Bacteria</taxon>
        <taxon>Pseudomonadati</taxon>
        <taxon>Pseudomonadota</taxon>
        <taxon>Betaproteobacteria</taxon>
        <taxon>Burkholderiales</taxon>
        <taxon>Burkholderiaceae</taxon>
        <taxon>Paraburkholderia</taxon>
    </lineage>
</organism>
<dbReference type="EMBL" id="CYGX02000073">
    <property type="protein sequence ID" value="SIT47399.1"/>
    <property type="molecule type" value="Genomic_DNA"/>
</dbReference>
<dbReference type="STRING" id="1247936.BN2475_730001"/>
<feature type="region of interest" description="Disordered" evidence="1">
    <location>
        <begin position="54"/>
        <end position="83"/>
    </location>
</feature>